<dbReference type="PROSITE" id="PS51707">
    <property type="entry name" value="CYTH"/>
    <property type="match status" value="1"/>
</dbReference>
<dbReference type="InterPro" id="IPR033469">
    <property type="entry name" value="CYTH-like_dom_sf"/>
</dbReference>
<reference evidence="3 4" key="1">
    <citation type="submission" date="2015-02" db="EMBL/GenBank/DDBJ databases">
        <title>Physiological reanalysis, assessment of diazotrophy, and genome sequences of multiple isolates of Streptomyces thermoautotrophicus.</title>
        <authorList>
            <person name="MacKellar D.C."/>
            <person name="Lieber L."/>
            <person name="Norman J."/>
            <person name="Bolger A."/>
            <person name="Tobin C."/>
            <person name="Murray J.W."/>
            <person name="Prell J."/>
        </authorList>
    </citation>
    <scope>NUCLEOTIDE SEQUENCE [LARGE SCALE GENOMIC DNA]</scope>
    <source>
        <strain evidence="3 4">UBT1</strain>
    </source>
</reference>
<dbReference type="Gene3D" id="1.40.20.10">
    <property type="entry name" value="CHAD domain"/>
    <property type="match status" value="1"/>
</dbReference>
<dbReference type="CDD" id="cd07374">
    <property type="entry name" value="CYTH-like_Pase"/>
    <property type="match status" value="1"/>
</dbReference>
<dbReference type="InterPro" id="IPR023577">
    <property type="entry name" value="CYTH_domain"/>
</dbReference>
<name>A0A132MR68_9ACTN</name>
<proteinExistence type="predicted"/>
<dbReference type="EMBL" id="JYIJ01000018">
    <property type="protein sequence ID" value="KWX00378.1"/>
    <property type="molecule type" value="Genomic_DNA"/>
</dbReference>
<dbReference type="Proteomes" id="UP000070659">
    <property type="component" value="Unassembled WGS sequence"/>
</dbReference>
<dbReference type="AlphaFoldDB" id="A0A132MR68"/>
<evidence type="ECO:0000259" key="2">
    <source>
        <dbReference type="PROSITE" id="PS51708"/>
    </source>
</evidence>
<evidence type="ECO:0000313" key="3">
    <source>
        <dbReference type="EMBL" id="KWX00378.1"/>
    </source>
</evidence>
<dbReference type="SMART" id="SM01118">
    <property type="entry name" value="CYTH"/>
    <property type="match status" value="1"/>
</dbReference>
<accession>A0A132MR68</accession>
<comment type="caution">
    <text evidence="3">The sequence shown here is derived from an EMBL/GenBank/DDBJ whole genome shotgun (WGS) entry which is preliminary data.</text>
</comment>
<evidence type="ECO:0000259" key="1">
    <source>
        <dbReference type="PROSITE" id="PS51707"/>
    </source>
</evidence>
<feature type="domain" description="CHAD" evidence="2">
    <location>
        <begin position="214"/>
        <end position="499"/>
    </location>
</feature>
<dbReference type="Pfam" id="PF01928">
    <property type="entry name" value="CYTH"/>
    <property type="match status" value="1"/>
</dbReference>
<evidence type="ECO:0008006" key="5">
    <source>
        <dbReference type="Google" id="ProtNLM"/>
    </source>
</evidence>
<dbReference type="InterPro" id="IPR007899">
    <property type="entry name" value="CHAD_dom"/>
</dbReference>
<dbReference type="Pfam" id="PF05235">
    <property type="entry name" value="CHAD"/>
    <property type="match status" value="1"/>
</dbReference>
<dbReference type="PANTHER" id="PTHR39339">
    <property type="entry name" value="SLR1444 PROTEIN"/>
    <property type="match status" value="1"/>
</dbReference>
<dbReference type="PATRIC" id="fig|1469144.8.peg.2308"/>
<dbReference type="RefSeq" id="WP_067070929.1">
    <property type="nucleotide sequence ID" value="NZ_JYIJ01000018.1"/>
</dbReference>
<dbReference type="SUPFAM" id="SSF55154">
    <property type="entry name" value="CYTH-like phosphatases"/>
    <property type="match status" value="1"/>
</dbReference>
<dbReference type="SMART" id="SM00880">
    <property type="entry name" value="CHAD"/>
    <property type="match status" value="1"/>
</dbReference>
<protein>
    <recommendedName>
        <fullName evidence="5">Adenylate cyclase</fullName>
    </recommendedName>
</protein>
<sequence>MTAVRIEREIERKYDAAADFALPDLTGLPGALGEPEVQRLDATYFDTTDLRLAARGITLRRRTGGTDAGWHLKFPVGRGVKEEIRLPLGRAAKTVPKELAGLVRAYTRGRALRPIARIETTRTLRRLLDAQGNPLAEIADDAVTGQALDRTEPVAWHELEVELTAGEPGLLDLLDERVRAAGASPAGSGSKLLRLLDHRVPAAPAPDTAALGPRSPAGAVILAYLRSHRDALLAADPLVRRDADDAVHQMRVATRRLRSTLQIFGTVVDKEATRPLRAELRWLAGELSGARDREVMLERLQRRVDELPPHLVLGPVRERITRHLEEGMAEARARALSALDEKRYLELLDALDALIDDPPLTPAAARPARVVLPSLVRRAWKRLDRELTEAVAKTVPAERDAALHEARKSAKRARYAAEAVVSAFGRPARDFARRMTALQELLGDHQDSVVCRDTLRAIGLEAYAEGENAFTYGLLIGTEMAVAQRDEYQLPAVWKQAAKGRYHRWLG</sequence>
<feature type="domain" description="CYTH" evidence="1">
    <location>
        <begin position="7"/>
        <end position="199"/>
    </location>
</feature>
<dbReference type="PANTHER" id="PTHR39339:SF1">
    <property type="entry name" value="CHAD DOMAIN-CONTAINING PROTEIN"/>
    <property type="match status" value="1"/>
</dbReference>
<organism evidence="3 4">
    <name type="scientific">Carbonactinospora thermoautotrophica</name>
    <dbReference type="NCBI Taxonomy" id="1469144"/>
    <lineage>
        <taxon>Bacteria</taxon>
        <taxon>Bacillati</taxon>
        <taxon>Actinomycetota</taxon>
        <taxon>Actinomycetes</taxon>
        <taxon>Kitasatosporales</taxon>
        <taxon>Carbonactinosporaceae</taxon>
        <taxon>Carbonactinospora</taxon>
    </lineage>
</organism>
<dbReference type="Gene3D" id="2.40.320.10">
    <property type="entry name" value="Hypothetical Protein Pfu-838710-001"/>
    <property type="match status" value="1"/>
</dbReference>
<dbReference type="PROSITE" id="PS51708">
    <property type="entry name" value="CHAD"/>
    <property type="match status" value="1"/>
</dbReference>
<gene>
    <name evidence="3" type="ORF">TH66_16365</name>
</gene>
<dbReference type="InterPro" id="IPR038186">
    <property type="entry name" value="CHAD_dom_sf"/>
</dbReference>
<evidence type="ECO:0000313" key="4">
    <source>
        <dbReference type="Proteomes" id="UP000070659"/>
    </source>
</evidence>